<dbReference type="Pfam" id="PF00581">
    <property type="entry name" value="Rhodanese"/>
    <property type="match status" value="1"/>
</dbReference>
<dbReference type="AlphaFoldDB" id="A0A1H8ABM2"/>
<dbReference type="SUPFAM" id="SSF52821">
    <property type="entry name" value="Rhodanese/Cell cycle control phosphatase"/>
    <property type="match status" value="1"/>
</dbReference>
<evidence type="ECO:0000313" key="2">
    <source>
        <dbReference type="Proteomes" id="UP000297654"/>
    </source>
</evidence>
<proteinExistence type="predicted"/>
<dbReference type="PANTHER" id="PTHR43031:SF17">
    <property type="entry name" value="SULFURTRANSFERASE YTWF-RELATED"/>
    <property type="match status" value="1"/>
</dbReference>
<accession>A0A1H8ABM2</accession>
<dbReference type="PROSITE" id="PS50206">
    <property type="entry name" value="RHODANESE_3"/>
    <property type="match status" value="1"/>
</dbReference>
<dbReference type="EMBL" id="SOFF01000031">
    <property type="protein sequence ID" value="TFB88459.1"/>
    <property type="molecule type" value="Genomic_DNA"/>
</dbReference>
<dbReference type="InterPro" id="IPR001763">
    <property type="entry name" value="Rhodanese-like_dom"/>
</dbReference>
<dbReference type="RefSeq" id="WP_092106197.1">
    <property type="nucleotide sequence ID" value="NZ_FOCN01000001.1"/>
</dbReference>
<dbReference type="OrthoDB" id="9800872at2"/>
<dbReference type="Gene3D" id="3.40.250.10">
    <property type="entry name" value="Rhodanese-like domain"/>
    <property type="match status" value="1"/>
</dbReference>
<reference evidence="1 2" key="1">
    <citation type="submission" date="2019-03" db="EMBL/GenBank/DDBJ databases">
        <title>Genomics of glacier-inhabiting Cryobacterium strains.</title>
        <authorList>
            <person name="Liu Q."/>
            <person name="Xin Y.-H."/>
        </authorList>
    </citation>
    <scope>NUCLEOTIDE SEQUENCE [LARGE SCALE GENOMIC DNA]</scope>
    <source>
        <strain evidence="1 2">Hh15</strain>
    </source>
</reference>
<dbReference type="InterPro" id="IPR050229">
    <property type="entry name" value="GlpE_sulfurtransferase"/>
</dbReference>
<keyword evidence="2" id="KW-1185">Reference proteome</keyword>
<dbReference type="SMART" id="SM00450">
    <property type="entry name" value="RHOD"/>
    <property type="match status" value="1"/>
</dbReference>
<organism evidence="1 2">
    <name type="scientific">Cryobacterium luteum</name>
    <dbReference type="NCBI Taxonomy" id="1424661"/>
    <lineage>
        <taxon>Bacteria</taxon>
        <taxon>Bacillati</taxon>
        <taxon>Actinomycetota</taxon>
        <taxon>Actinomycetes</taxon>
        <taxon>Micrococcales</taxon>
        <taxon>Microbacteriaceae</taxon>
        <taxon>Cryobacterium</taxon>
    </lineage>
</organism>
<gene>
    <name evidence="1" type="ORF">E3O10_11665</name>
</gene>
<dbReference type="Proteomes" id="UP000297654">
    <property type="component" value="Unassembled WGS sequence"/>
</dbReference>
<name>A0A1H8ABM2_9MICO</name>
<dbReference type="STRING" id="1424661.SAMN05216281_101111"/>
<dbReference type="PANTHER" id="PTHR43031">
    <property type="entry name" value="FAD-DEPENDENT OXIDOREDUCTASE"/>
    <property type="match status" value="1"/>
</dbReference>
<dbReference type="InterPro" id="IPR036873">
    <property type="entry name" value="Rhodanese-like_dom_sf"/>
</dbReference>
<protein>
    <submittedName>
        <fullName evidence="1">Rhodanese-like domain-containing protein</fullName>
    </submittedName>
</protein>
<evidence type="ECO:0000313" key="1">
    <source>
        <dbReference type="EMBL" id="TFB88459.1"/>
    </source>
</evidence>
<sequence length="100" mass="10385">MKEITVTELSALAEPVVIDVREPWEYEAAHVPGVVHIPMGEVVARIGEIPADVPVHVICAAGGRSAQVTEYLAAHGHDAVNIAGGTGAWQQAGLPTEQGA</sequence>
<comment type="caution">
    <text evidence="1">The sequence shown here is derived from an EMBL/GenBank/DDBJ whole genome shotgun (WGS) entry which is preliminary data.</text>
</comment>